<dbReference type="HAMAP" id="MF_00484">
    <property type="entry name" value="Glycogen_synth"/>
    <property type="match status" value="1"/>
</dbReference>
<evidence type="ECO:0000313" key="11">
    <source>
        <dbReference type="EMBL" id="TLD40263.1"/>
    </source>
</evidence>
<evidence type="ECO:0000259" key="9">
    <source>
        <dbReference type="Pfam" id="PF00534"/>
    </source>
</evidence>
<comment type="function">
    <text evidence="2 8">Synthesizes alpha-1,4-glucan chains using ADP-glucose.</text>
</comment>
<dbReference type="GO" id="GO:0004373">
    <property type="term" value="F:alpha-1,4-glucan glucosyltransferase (UDP-glucose donor) activity"/>
    <property type="evidence" value="ECO:0007669"/>
    <property type="project" value="InterPro"/>
</dbReference>
<dbReference type="NCBIfam" id="NF001899">
    <property type="entry name" value="PRK00654.1-2"/>
    <property type="match status" value="1"/>
</dbReference>
<comment type="pathway">
    <text evidence="3 8">Glycan biosynthesis; glycogen biosynthesis.</text>
</comment>
<evidence type="ECO:0000256" key="6">
    <source>
        <dbReference type="ARBA" id="ARBA00022679"/>
    </source>
</evidence>
<dbReference type="GO" id="GO:0005978">
    <property type="term" value="P:glycogen biosynthetic process"/>
    <property type="evidence" value="ECO:0007669"/>
    <property type="project" value="UniProtKB-UniRule"/>
</dbReference>
<dbReference type="Gene3D" id="3.40.50.2000">
    <property type="entry name" value="Glycogen Phosphorylase B"/>
    <property type="match status" value="2"/>
</dbReference>
<dbReference type="InterPro" id="IPR011835">
    <property type="entry name" value="GS/SS"/>
</dbReference>
<evidence type="ECO:0000256" key="1">
    <source>
        <dbReference type="ARBA" id="ARBA00001478"/>
    </source>
</evidence>
<feature type="domain" description="Glycosyl transferase family 1" evidence="9">
    <location>
        <begin position="292"/>
        <end position="447"/>
    </location>
</feature>
<dbReference type="NCBIfam" id="TIGR02095">
    <property type="entry name" value="glgA"/>
    <property type="match status" value="1"/>
</dbReference>
<dbReference type="Pfam" id="PF00534">
    <property type="entry name" value="Glycos_transf_1"/>
    <property type="match status" value="1"/>
</dbReference>
<dbReference type="GO" id="GO:0009011">
    <property type="term" value="F:alpha-1,4-glucan glucosyltransferase (ADP-glucose donor) activity"/>
    <property type="evidence" value="ECO:0007669"/>
    <property type="project" value="UniProtKB-UniRule"/>
</dbReference>
<comment type="caution">
    <text evidence="11">The sequence shown here is derived from an EMBL/GenBank/DDBJ whole genome shotgun (WGS) entry which is preliminary data.</text>
</comment>
<dbReference type="PANTHER" id="PTHR45825">
    <property type="entry name" value="GRANULE-BOUND STARCH SYNTHASE 1, CHLOROPLASTIC/AMYLOPLASTIC"/>
    <property type="match status" value="1"/>
</dbReference>
<dbReference type="AlphaFoldDB" id="A0A533Q6M5"/>
<dbReference type="EMBL" id="SULG01000115">
    <property type="protein sequence ID" value="TLD40263.1"/>
    <property type="molecule type" value="Genomic_DNA"/>
</dbReference>
<comment type="similarity">
    <text evidence="4 8">Belongs to the glycosyltransferase 1 family. Bacterial/plant glycogen synthase subfamily.</text>
</comment>
<dbReference type="InterPro" id="IPR001296">
    <property type="entry name" value="Glyco_trans_1"/>
</dbReference>
<evidence type="ECO:0000256" key="2">
    <source>
        <dbReference type="ARBA" id="ARBA00002764"/>
    </source>
</evidence>
<proteinExistence type="inferred from homology"/>
<keyword evidence="6 8" id="KW-0808">Transferase</keyword>
<comment type="catalytic activity">
    <reaction evidence="1 8">
        <text>[(1-&gt;4)-alpha-D-glucosyl](n) + ADP-alpha-D-glucose = [(1-&gt;4)-alpha-D-glucosyl](n+1) + ADP + H(+)</text>
        <dbReference type="Rhea" id="RHEA:18189"/>
        <dbReference type="Rhea" id="RHEA-COMP:9584"/>
        <dbReference type="Rhea" id="RHEA-COMP:9587"/>
        <dbReference type="ChEBI" id="CHEBI:15378"/>
        <dbReference type="ChEBI" id="CHEBI:15444"/>
        <dbReference type="ChEBI" id="CHEBI:57498"/>
        <dbReference type="ChEBI" id="CHEBI:456216"/>
        <dbReference type="EC" id="2.4.1.21"/>
    </reaction>
</comment>
<dbReference type="Proteomes" id="UP000319783">
    <property type="component" value="Unassembled WGS sequence"/>
</dbReference>
<dbReference type="CDD" id="cd03791">
    <property type="entry name" value="GT5_Glycogen_synthase_DULL1-like"/>
    <property type="match status" value="1"/>
</dbReference>
<evidence type="ECO:0000256" key="8">
    <source>
        <dbReference type="HAMAP-Rule" id="MF_00484"/>
    </source>
</evidence>
<gene>
    <name evidence="8" type="primary">glgA</name>
    <name evidence="11" type="ORF">JETT_3470</name>
</gene>
<evidence type="ECO:0000313" key="12">
    <source>
        <dbReference type="Proteomes" id="UP000319783"/>
    </source>
</evidence>
<dbReference type="Pfam" id="PF08323">
    <property type="entry name" value="Glyco_transf_5"/>
    <property type="match status" value="1"/>
</dbReference>
<feature type="binding site" evidence="8">
    <location>
        <position position="15"/>
    </location>
    <ligand>
        <name>ADP-alpha-D-glucose</name>
        <dbReference type="ChEBI" id="CHEBI:57498"/>
    </ligand>
</feature>
<feature type="domain" description="Starch synthase catalytic" evidence="10">
    <location>
        <begin position="2"/>
        <end position="245"/>
    </location>
</feature>
<organism evidence="11 12">
    <name type="scientific">Candidatus Jettenia ecosi</name>
    <dbReference type="NCBI Taxonomy" id="2494326"/>
    <lineage>
        <taxon>Bacteria</taxon>
        <taxon>Pseudomonadati</taxon>
        <taxon>Planctomycetota</taxon>
        <taxon>Candidatus Brocadiia</taxon>
        <taxon>Candidatus Brocadiales</taxon>
        <taxon>Candidatus Brocadiaceae</taxon>
        <taxon>Candidatus Jettenia</taxon>
    </lineage>
</organism>
<reference evidence="11 12" key="1">
    <citation type="submission" date="2019-04" db="EMBL/GenBank/DDBJ databases">
        <title>Genome of a novel bacterium Candidatus Jettenia ecosi reconstructed from metagenome of an anammox bioreactor.</title>
        <authorList>
            <person name="Mardanov A.V."/>
            <person name="Beletsky A.V."/>
            <person name="Ravin N.V."/>
            <person name="Botchkova E.A."/>
            <person name="Litti Y.V."/>
            <person name="Nozhevnikova A.N."/>
        </authorList>
    </citation>
    <scope>NUCLEOTIDE SEQUENCE [LARGE SCALE GENOMIC DNA]</scope>
    <source>
        <strain evidence="11">J2</strain>
    </source>
</reference>
<evidence type="ECO:0000256" key="4">
    <source>
        <dbReference type="ARBA" id="ARBA00010281"/>
    </source>
</evidence>
<dbReference type="PANTHER" id="PTHR45825:SF11">
    <property type="entry name" value="ALPHA AMYLASE DOMAIN-CONTAINING PROTEIN"/>
    <property type="match status" value="1"/>
</dbReference>
<protein>
    <recommendedName>
        <fullName evidence="8">Glycogen synthase</fullName>
        <ecNumber evidence="8">2.4.1.21</ecNumber>
    </recommendedName>
    <alternativeName>
        <fullName evidence="8">Starch [bacterial glycogen] synthase</fullName>
    </alternativeName>
</protein>
<name>A0A533Q6M5_9BACT</name>
<keyword evidence="5 8" id="KW-0328">Glycosyltransferase</keyword>
<dbReference type="InterPro" id="IPR013534">
    <property type="entry name" value="Starch_synth_cat_dom"/>
</dbReference>
<dbReference type="UniPathway" id="UPA00164"/>
<accession>A0A533Q6M5</accession>
<dbReference type="SUPFAM" id="SSF53756">
    <property type="entry name" value="UDP-Glycosyltransferase/glycogen phosphorylase"/>
    <property type="match status" value="1"/>
</dbReference>
<evidence type="ECO:0000259" key="10">
    <source>
        <dbReference type="Pfam" id="PF08323"/>
    </source>
</evidence>
<dbReference type="EC" id="2.4.1.21" evidence="8"/>
<sequence>MRVVYLSSEVTPFAKTGGLADVAGAIPKSIQKQGVEIIVIMPLYGIIKENHYPLTKTAIQVEVRIGDKLRIGSVYRGFLPDTQVPIYFLDNDQYYGRKGLYNYPCTTKDYEDNSERFIFFAQAALKAIEELKICPDIVHCNDWQTGLVPVYLKTTYAKRECFKNTKIMMTIHNLAYQGIFWHWDMNLTGLDWSLFNWKQLEFYGKLNFLKSGIVFSDLITTVSKTYAKEIQTPEYGVGLDSVLKERAKDLYGIINGIDYTIWNPETDKLIIANYGRKDLSGKLLCKRALQNKFKLPEKDIPLIAMITRLTAQKGLDLVVDKFQDLMKINLQFILLGNGEQRYHKLFQDYAKAFPSKVAVKLAFDERSAHEIEAGADIFLMPSRFEPCGLNQLYSLKYGTVPIVRSTGGLADTITDIGSRAAPHKEANGFLFEKYDSDLLMATIVKAIDFFKNKIRWAELMRNGMVQDWSLERSALEYIALYKRLGEGK</sequence>
<evidence type="ECO:0000256" key="3">
    <source>
        <dbReference type="ARBA" id="ARBA00004964"/>
    </source>
</evidence>
<evidence type="ECO:0000256" key="7">
    <source>
        <dbReference type="ARBA" id="ARBA00023056"/>
    </source>
</evidence>
<evidence type="ECO:0000256" key="5">
    <source>
        <dbReference type="ARBA" id="ARBA00022676"/>
    </source>
</evidence>
<keyword evidence="7 8" id="KW-0320">Glycogen biosynthesis</keyword>